<keyword evidence="1" id="KW-0540">Nuclease</keyword>
<dbReference type="InterPro" id="IPR007581">
    <property type="entry name" value="Endonuclease-V"/>
</dbReference>
<protein>
    <submittedName>
        <fullName evidence="1">Endonuclease V</fullName>
    </submittedName>
</protein>
<evidence type="ECO:0000313" key="1">
    <source>
        <dbReference type="EMBL" id="QDU02448.1"/>
    </source>
</evidence>
<gene>
    <name evidence="1" type="ORF">V6x_21530</name>
</gene>
<keyword evidence="1" id="KW-0378">Hydrolase</keyword>
<dbReference type="Proteomes" id="UP000320722">
    <property type="component" value="Chromosome"/>
</dbReference>
<name>A0A517WB26_9PLAN</name>
<dbReference type="GO" id="GO:0004519">
    <property type="term" value="F:endonuclease activity"/>
    <property type="evidence" value="ECO:0007669"/>
    <property type="project" value="UniProtKB-KW"/>
</dbReference>
<sequence>MIRDRYDRLRSSYRIVRESASIRKVFPVNLALDVYYHPDDSATVAGLLFDDWESDQVAETLLKSIPEVVEYEPGQFYKRELPCLLALIADVKPELETIVIDGFVTLGADQRPGLGTYLYQELGEEIPIIGVAKSRFNQTPADTEILRGNSQNPLFVTALGIPLTEARHKIQTMHGPYRIPTLLKQVDQLCRVEKEGI</sequence>
<proteinExistence type="predicted"/>
<organism evidence="1 2">
    <name type="scientific">Gimesia chilikensis</name>
    <dbReference type="NCBI Taxonomy" id="2605989"/>
    <lineage>
        <taxon>Bacteria</taxon>
        <taxon>Pseudomonadati</taxon>
        <taxon>Planctomycetota</taxon>
        <taxon>Planctomycetia</taxon>
        <taxon>Planctomycetales</taxon>
        <taxon>Planctomycetaceae</taxon>
        <taxon>Gimesia</taxon>
    </lineage>
</organism>
<evidence type="ECO:0000313" key="2">
    <source>
        <dbReference type="Proteomes" id="UP000320722"/>
    </source>
</evidence>
<dbReference type="Gene3D" id="3.30.2170.10">
    <property type="entry name" value="archaeoglobus fulgidus dsm 4304 superfamily"/>
    <property type="match status" value="1"/>
</dbReference>
<dbReference type="GO" id="GO:0006281">
    <property type="term" value="P:DNA repair"/>
    <property type="evidence" value="ECO:0007669"/>
    <property type="project" value="InterPro"/>
</dbReference>
<dbReference type="AlphaFoldDB" id="A0A517WB26"/>
<dbReference type="Pfam" id="PF04493">
    <property type="entry name" value="Endonuclease_5"/>
    <property type="match status" value="1"/>
</dbReference>
<keyword evidence="1" id="KW-0255">Endonuclease</keyword>
<accession>A0A517WB26</accession>
<dbReference type="EMBL" id="CP036347">
    <property type="protein sequence ID" value="QDU02448.1"/>
    <property type="molecule type" value="Genomic_DNA"/>
</dbReference>
<reference evidence="1 2" key="1">
    <citation type="submission" date="2019-02" db="EMBL/GenBank/DDBJ databases">
        <title>Deep-cultivation of Planctomycetes and their phenomic and genomic characterization uncovers novel biology.</title>
        <authorList>
            <person name="Wiegand S."/>
            <person name="Jogler M."/>
            <person name="Boedeker C."/>
            <person name="Pinto D."/>
            <person name="Vollmers J."/>
            <person name="Rivas-Marin E."/>
            <person name="Kohn T."/>
            <person name="Peeters S.H."/>
            <person name="Heuer A."/>
            <person name="Rast P."/>
            <person name="Oberbeckmann S."/>
            <person name="Bunk B."/>
            <person name="Jeske O."/>
            <person name="Meyerdierks A."/>
            <person name="Storesund J.E."/>
            <person name="Kallscheuer N."/>
            <person name="Luecker S."/>
            <person name="Lage O.M."/>
            <person name="Pohl T."/>
            <person name="Merkel B.J."/>
            <person name="Hornburger P."/>
            <person name="Mueller R.-W."/>
            <person name="Bruemmer F."/>
            <person name="Labrenz M."/>
            <person name="Spormann A.M."/>
            <person name="Op den Camp H."/>
            <person name="Overmann J."/>
            <person name="Amann R."/>
            <person name="Jetten M.S.M."/>
            <person name="Mascher T."/>
            <person name="Medema M.H."/>
            <person name="Devos D.P."/>
            <person name="Kaster A.-K."/>
            <person name="Ovreas L."/>
            <person name="Rohde M."/>
            <person name="Galperin M.Y."/>
            <person name="Jogler C."/>
        </authorList>
    </citation>
    <scope>NUCLEOTIDE SEQUENCE [LARGE SCALE GENOMIC DNA]</scope>
    <source>
        <strain evidence="1 2">V6</strain>
    </source>
</reference>